<dbReference type="PROSITE" id="PS00221">
    <property type="entry name" value="MIP"/>
    <property type="match status" value="1"/>
</dbReference>
<dbReference type="Pfam" id="PF00230">
    <property type="entry name" value="MIP"/>
    <property type="match status" value="1"/>
</dbReference>
<dbReference type="GO" id="GO:0016020">
    <property type="term" value="C:membrane"/>
    <property type="evidence" value="ECO:0007669"/>
    <property type="project" value="UniProtKB-SubCell"/>
</dbReference>
<dbReference type="InterPro" id="IPR034294">
    <property type="entry name" value="Aquaporin_transptr"/>
</dbReference>
<keyword evidence="3 6" id="KW-0812">Transmembrane</keyword>
<evidence type="ECO:0000313" key="9">
    <source>
        <dbReference type="Proteomes" id="UP001139354"/>
    </source>
</evidence>
<dbReference type="RefSeq" id="WP_229382505.1">
    <property type="nucleotide sequence ID" value="NZ_JAGTTN010000001.1"/>
</dbReference>
<feature type="transmembrane region" description="Helical" evidence="7">
    <location>
        <begin position="155"/>
        <end position="173"/>
    </location>
</feature>
<keyword evidence="2 6" id="KW-0813">Transport</keyword>
<name>A0A9X1LRI1_9MICO</name>
<dbReference type="InterPro" id="IPR000425">
    <property type="entry name" value="MIP"/>
</dbReference>
<dbReference type="GO" id="GO:0015267">
    <property type="term" value="F:channel activity"/>
    <property type="evidence" value="ECO:0007669"/>
    <property type="project" value="InterPro"/>
</dbReference>
<evidence type="ECO:0000256" key="2">
    <source>
        <dbReference type="ARBA" id="ARBA00022448"/>
    </source>
</evidence>
<evidence type="ECO:0000256" key="7">
    <source>
        <dbReference type="SAM" id="Phobius"/>
    </source>
</evidence>
<comment type="subcellular location">
    <subcellularLocation>
        <location evidence="1">Membrane</location>
        <topology evidence="1">Multi-pass membrane protein</topology>
    </subcellularLocation>
</comment>
<evidence type="ECO:0000256" key="4">
    <source>
        <dbReference type="ARBA" id="ARBA00022989"/>
    </source>
</evidence>
<feature type="transmembrane region" description="Helical" evidence="7">
    <location>
        <begin position="180"/>
        <end position="199"/>
    </location>
</feature>
<gene>
    <name evidence="8" type="ORF">KEC57_00180</name>
</gene>
<evidence type="ECO:0000256" key="3">
    <source>
        <dbReference type="ARBA" id="ARBA00022692"/>
    </source>
</evidence>
<sequence>MAQVSQDSTRGRFERWFELEVIDPMNDFRNPRQEWRRLVSELFGTFLLVLVAAGGGMMGQAFPDTISREAAVVAPGLMVMGIILFMGRISGAHLNPAVTLAFSLRGDFPWRRVPGYIIVQLAGATLAAWFLHAVIGVSASYGSNYPAAGYTGLQAFWMEVALTLGLVSVILGTASGAQNIGIIGAIGVGGYIALAGLWASPISGTSMNPARTFGPDLISLDFSQYWVYVAGPVVGAVLAVGLAFVLRGYGGGRSGSAAAQGALATEVERPDQA</sequence>
<feature type="transmembrane region" description="Helical" evidence="7">
    <location>
        <begin position="225"/>
        <end position="246"/>
    </location>
</feature>
<dbReference type="InterPro" id="IPR023271">
    <property type="entry name" value="Aquaporin-like"/>
</dbReference>
<proteinExistence type="inferred from homology"/>
<feature type="transmembrane region" description="Helical" evidence="7">
    <location>
        <begin position="113"/>
        <end position="135"/>
    </location>
</feature>
<keyword evidence="9" id="KW-1185">Reference proteome</keyword>
<organism evidence="8 9">
    <name type="scientific">Microbacterium allomyrinae</name>
    <dbReference type="NCBI Taxonomy" id="2830666"/>
    <lineage>
        <taxon>Bacteria</taxon>
        <taxon>Bacillati</taxon>
        <taxon>Actinomycetota</taxon>
        <taxon>Actinomycetes</taxon>
        <taxon>Micrococcales</taxon>
        <taxon>Microbacteriaceae</taxon>
        <taxon>Microbacterium</taxon>
    </lineage>
</organism>
<feature type="transmembrane region" description="Helical" evidence="7">
    <location>
        <begin position="38"/>
        <end position="58"/>
    </location>
</feature>
<dbReference type="Gene3D" id="1.20.1080.10">
    <property type="entry name" value="Glycerol uptake facilitator protein"/>
    <property type="match status" value="1"/>
</dbReference>
<dbReference type="InterPro" id="IPR022357">
    <property type="entry name" value="MIP_CS"/>
</dbReference>
<protein>
    <submittedName>
        <fullName evidence="8">Aquaporin</fullName>
    </submittedName>
</protein>
<evidence type="ECO:0000256" key="1">
    <source>
        <dbReference type="ARBA" id="ARBA00004141"/>
    </source>
</evidence>
<dbReference type="PRINTS" id="PR00783">
    <property type="entry name" value="MINTRINSICP"/>
</dbReference>
<accession>A0A9X1LRI1</accession>
<comment type="caution">
    <text evidence="8">The sequence shown here is derived from an EMBL/GenBank/DDBJ whole genome shotgun (WGS) entry which is preliminary data.</text>
</comment>
<evidence type="ECO:0000313" key="8">
    <source>
        <dbReference type="EMBL" id="MCC2030595.1"/>
    </source>
</evidence>
<comment type="similarity">
    <text evidence="6">Belongs to the MIP/aquaporin (TC 1.A.8) family.</text>
</comment>
<dbReference type="PANTHER" id="PTHR45724:SF13">
    <property type="entry name" value="AQUAPORIN NIP1-1-RELATED"/>
    <property type="match status" value="1"/>
</dbReference>
<dbReference type="EMBL" id="JAGTTN010000001">
    <property type="protein sequence ID" value="MCC2030595.1"/>
    <property type="molecule type" value="Genomic_DNA"/>
</dbReference>
<keyword evidence="5 7" id="KW-0472">Membrane</keyword>
<dbReference type="SUPFAM" id="SSF81338">
    <property type="entry name" value="Aquaporin-like"/>
    <property type="match status" value="1"/>
</dbReference>
<reference evidence="8" key="1">
    <citation type="submission" date="2021-04" db="EMBL/GenBank/DDBJ databases">
        <title>Microbacterium tenobrionis sp. nov. and Microbacterium allomyrinae sp. nov., isolated from larvae of Tenobrio molitor and Allomyrina dichotoma, respectively.</title>
        <authorList>
            <person name="Lee S.D."/>
        </authorList>
    </citation>
    <scope>NUCLEOTIDE SEQUENCE</scope>
    <source>
        <strain evidence="8">BWT-G7</strain>
    </source>
</reference>
<evidence type="ECO:0000256" key="5">
    <source>
        <dbReference type="ARBA" id="ARBA00023136"/>
    </source>
</evidence>
<dbReference type="Proteomes" id="UP001139354">
    <property type="component" value="Unassembled WGS sequence"/>
</dbReference>
<evidence type="ECO:0000256" key="6">
    <source>
        <dbReference type="RuleBase" id="RU000477"/>
    </source>
</evidence>
<dbReference type="PANTHER" id="PTHR45724">
    <property type="entry name" value="AQUAPORIN NIP2-1"/>
    <property type="match status" value="1"/>
</dbReference>
<dbReference type="AlphaFoldDB" id="A0A9X1LRI1"/>
<keyword evidence="4 7" id="KW-1133">Transmembrane helix</keyword>
<feature type="transmembrane region" description="Helical" evidence="7">
    <location>
        <begin position="70"/>
        <end position="92"/>
    </location>
</feature>